<comment type="caution">
    <text evidence="1">The sequence shown here is derived from an EMBL/GenBank/DDBJ whole genome shotgun (WGS) entry which is preliminary data.</text>
</comment>
<reference evidence="1 2" key="1">
    <citation type="journal article" date="2018" name="Sci. Rep.">
        <title>Genomic signatures of local adaptation to the degree of environmental predictability in rotifers.</title>
        <authorList>
            <person name="Franch-Gras L."/>
            <person name="Hahn C."/>
            <person name="Garcia-Roger E.M."/>
            <person name="Carmona M.J."/>
            <person name="Serra M."/>
            <person name="Gomez A."/>
        </authorList>
    </citation>
    <scope>NUCLEOTIDE SEQUENCE [LARGE SCALE GENOMIC DNA]</scope>
    <source>
        <strain evidence="1">HYR1</strain>
    </source>
</reference>
<gene>
    <name evidence="1" type="ORF">BpHYR1_006290</name>
</gene>
<evidence type="ECO:0000313" key="1">
    <source>
        <dbReference type="EMBL" id="RNA22222.1"/>
    </source>
</evidence>
<dbReference type="EMBL" id="REGN01003513">
    <property type="protein sequence ID" value="RNA22222.1"/>
    <property type="molecule type" value="Genomic_DNA"/>
</dbReference>
<proteinExistence type="predicted"/>
<accession>A0A3M7RF76</accession>
<dbReference type="Proteomes" id="UP000276133">
    <property type="component" value="Unassembled WGS sequence"/>
</dbReference>
<name>A0A3M7RF76_BRAPC</name>
<keyword evidence="2" id="KW-1185">Reference proteome</keyword>
<evidence type="ECO:0000313" key="2">
    <source>
        <dbReference type="Proteomes" id="UP000276133"/>
    </source>
</evidence>
<dbReference type="AlphaFoldDB" id="A0A3M7RF76"/>
<sequence>MAKKMSVLYLKYKIKISSNTFYTLNINSICFSASIAELELIKAMTSGSIIAVLTHRHNSAHKLRILVDNSSQCILTSFTGTLASTHRLNRLVRRQKFHQHITITSATSRPYLIVHISSTSNQRRIANTACYFVCCTIGGCSDGHVAIRVYGNHADGVM</sequence>
<organism evidence="1 2">
    <name type="scientific">Brachionus plicatilis</name>
    <name type="common">Marine rotifer</name>
    <name type="synonym">Brachionus muelleri</name>
    <dbReference type="NCBI Taxonomy" id="10195"/>
    <lineage>
        <taxon>Eukaryota</taxon>
        <taxon>Metazoa</taxon>
        <taxon>Spiralia</taxon>
        <taxon>Gnathifera</taxon>
        <taxon>Rotifera</taxon>
        <taxon>Eurotatoria</taxon>
        <taxon>Monogononta</taxon>
        <taxon>Pseudotrocha</taxon>
        <taxon>Ploima</taxon>
        <taxon>Brachionidae</taxon>
        <taxon>Brachionus</taxon>
    </lineage>
</organism>
<protein>
    <submittedName>
        <fullName evidence="1">Uncharacterized protein</fullName>
    </submittedName>
</protein>